<evidence type="ECO:0000313" key="2">
    <source>
        <dbReference type="Proteomes" id="UP000886998"/>
    </source>
</evidence>
<gene>
    <name evidence="1" type="ORF">TNIN_383351</name>
</gene>
<proteinExistence type="predicted"/>
<evidence type="ECO:0000313" key="1">
    <source>
        <dbReference type="EMBL" id="GFY53314.1"/>
    </source>
</evidence>
<keyword evidence="2" id="KW-1185">Reference proteome</keyword>
<name>A0A8X7C5L8_9ARAC</name>
<dbReference type="EMBL" id="BMAV01009217">
    <property type="protein sequence ID" value="GFY53314.1"/>
    <property type="molecule type" value="Genomic_DNA"/>
</dbReference>
<accession>A0A8X7C5L8</accession>
<comment type="caution">
    <text evidence="1">The sequence shown here is derived from an EMBL/GenBank/DDBJ whole genome shotgun (WGS) entry which is preliminary data.</text>
</comment>
<organism evidence="1 2">
    <name type="scientific">Trichonephila inaurata madagascariensis</name>
    <dbReference type="NCBI Taxonomy" id="2747483"/>
    <lineage>
        <taxon>Eukaryota</taxon>
        <taxon>Metazoa</taxon>
        <taxon>Ecdysozoa</taxon>
        <taxon>Arthropoda</taxon>
        <taxon>Chelicerata</taxon>
        <taxon>Arachnida</taxon>
        <taxon>Araneae</taxon>
        <taxon>Araneomorphae</taxon>
        <taxon>Entelegynae</taxon>
        <taxon>Araneoidea</taxon>
        <taxon>Nephilidae</taxon>
        <taxon>Trichonephila</taxon>
        <taxon>Trichonephila inaurata</taxon>
    </lineage>
</organism>
<protein>
    <submittedName>
        <fullName evidence="1">Uncharacterized protein</fullName>
    </submittedName>
</protein>
<dbReference type="AlphaFoldDB" id="A0A8X7C5L8"/>
<dbReference type="Proteomes" id="UP000886998">
    <property type="component" value="Unassembled WGS sequence"/>
</dbReference>
<sequence>MRPVGEGNSETVVAQLSSVALVAMTYTTDANVNDSSMADVMERDPGGFRGSCNKFIVACNSEQGDYSYITPKDGILRAMLSIEVVCNEALKMVPENLRSGVRDGAGELGGM</sequence>
<reference evidence="1" key="1">
    <citation type="submission" date="2020-08" db="EMBL/GenBank/DDBJ databases">
        <title>Multicomponent nature underlies the extraordinary mechanical properties of spider dragline silk.</title>
        <authorList>
            <person name="Kono N."/>
            <person name="Nakamura H."/>
            <person name="Mori M."/>
            <person name="Yoshida Y."/>
            <person name="Ohtoshi R."/>
            <person name="Malay A.D."/>
            <person name="Moran D.A.P."/>
            <person name="Tomita M."/>
            <person name="Numata K."/>
            <person name="Arakawa K."/>
        </authorList>
    </citation>
    <scope>NUCLEOTIDE SEQUENCE</scope>
</reference>